<gene>
    <name evidence="2" type="ORF">FB561_5202</name>
</gene>
<protein>
    <submittedName>
        <fullName evidence="2">Putative membrane protein</fullName>
    </submittedName>
</protein>
<keyword evidence="1" id="KW-0472">Membrane</keyword>
<evidence type="ECO:0000313" key="2">
    <source>
        <dbReference type="EMBL" id="TWD84030.1"/>
    </source>
</evidence>
<keyword evidence="1" id="KW-0812">Transmembrane</keyword>
<dbReference type="Pfam" id="PF06897">
    <property type="entry name" value="DUF1269"/>
    <property type="match status" value="1"/>
</dbReference>
<accession>A0A561BYQ1</accession>
<comment type="caution">
    <text evidence="2">The sequence shown here is derived from an EMBL/GenBank/DDBJ whole genome shotgun (WGS) entry which is preliminary data.</text>
</comment>
<evidence type="ECO:0000313" key="3">
    <source>
        <dbReference type="Proteomes" id="UP000318380"/>
    </source>
</evidence>
<dbReference type="AlphaFoldDB" id="A0A561BYQ1"/>
<dbReference type="EMBL" id="VIVK01000001">
    <property type="protein sequence ID" value="TWD84030.1"/>
    <property type="molecule type" value="Genomic_DNA"/>
</dbReference>
<keyword evidence="3" id="KW-1185">Reference proteome</keyword>
<feature type="transmembrane region" description="Helical" evidence="1">
    <location>
        <begin position="66"/>
        <end position="87"/>
    </location>
</feature>
<proteinExistence type="predicted"/>
<name>A0A561BYQ1_9ACTN</name>
<organism evidence="2 3">
    <name type="scientific">Kribbella amoyensis</name>
    <dbReference type="NCBI Taxonomy" id="996641"/>
    <lineage>
        <taxon>Bacteria</taxon>
        <taxon>Bacillati</taxon>
        <taxon>Actinomycetota</taxon>
        <taxon>Actinomycetes</taxon>
        <taxon>Propionibacteriales</taxon>
        <taxon>Kribbellaceae</taxon>
        <taxon>Kribbella</taxon>
    </lineage>
</organism>
<keyword evidence="1" id="KW-1133">Transmembrane helix</keyword>
<reference evidence="2 3" key="1">
    <citation type="submission" date="2019-06" db="EMBL/GenBank/DDBJ databases">
        <title>Sequencing the genomes of 1000 actinobacteria strains.</title>
        <authorList>
            <person name="Klenk H.-P."/>
        </authorList>
    </citation>
    <scope>NUCLEOTIDE SEQUENCE [LARGE SCALE GENOMIC DNA]</scope>
    <source>
        <strain evidence="2 3">DSM 24683</strain>
    </source>
</reference>
<dbReference type="Proteomes" id="UP000318380">
    <property type="component" value="Unassembled WGS sequence"/>
</dbReference>
<sequence>MGALTVWRFDSPKGADKAAEVLSVLAAGHLLGVHDAVTVSWVDGRPKPSTGRIAGRTGQDGSVTSLWGLLLGVIFFVPLVGAAVGAVSGTLSASLQDVGICDRFVHQVRDEVTPGTSALFVLAPAGVIDTIRDAFAADHPQLILALLSDEQDAAIRAVFAD</sequence>
<dbReference type="InterPro" id="IPR009200">
    <property type="entry name" value="DUF1269_membrane"/>
</dbReference>
<evidence type="ECO:0000256" key="1">
    <source>
        <dbReference type="SAM" id="Phobius"/>
    </source>
</evidence>
<dbReference type="OrthoDB" id="5244321at2"/>